<evidence type="ECO:0000313" key="1">
    <source>
        <dbReference type="EMBL" id="HIV98499.1"/>
    </source>
</evidence>
<dbReference type="EMBL" id="DXHU01000006">
    <property type="protein sequence ID" value="HIV98499.1"/>
    <property type="molecule type" value="Genomic_DNA"/>
</dbReference>
<gene>
    <name evidence="1" type="ORF">IAB12_01815</name>
</gene>
<reference evidence="1" key="2">
    <citation type="submission" date="2021-04" db="EMBL/GenBank/DDBJ databases">
        <authorList>
            <person name="Gilroy R."/>
        </authorList>
    </citation>
    <scope>NUCLEOTIDE SEQUENCE</scope>
    <source>
        <strain evidence="1">Gambia11-129</strain>
    </source>
</reference>
<dbReference type="InterPro" id="IPR022453">
    <property type="entry name" value="Znf_MqsA-type"/>
</dbReference>
<sequence length="24" mass="2765">MIIKNVPCLECVQCGEKYYTDCVI</sequence>
<reference evidence="1" key="1">
    <citation type="journal article" date="2021" name="PeerJ">
        <title>Extensive microbial diversity within the chicken gut microbiome revealed by metagenomics and culture.</title>
        <authorList>
            <person name="Gilroy R."/>
            <person name="Ravi A."/>
            <person name="Getino M."/>
            <person name="Pursley I."/>
            <person name="Horton D.L."/>
            <person name="Alikhan N.F."/>
            <person name="Baker D."/>
            <person name="Gharbi K."/>
            <person name="Hall N."/>
            <person name="Watson M."/>
            <person name="Adriaenssens E.M."/>
            <person name="Foster-Nyarko E."/>
            <person name="Jarju S."/>
            <person name="Secka A."/>
            <person name="Antonio M."/>
            <person name="Oren A."/>
            <person name="Chaudhuri R.R."/>
            <person name="La Ragione R."/>
            <person name="Hildebrand F."/>
            <person name="Pallen M.J."/>
        </authorList>
    </citation>
    <scope>NUCLEOTIDE SEQUENCE</scope>
    <source>
        <strain evidence="1">Gambia11-129</strain>
    </source>
</reference>
<dbReference type="NCBIfam" id="TIGR03831">
    <property type="entry name" value="YgiT_finger"/>
    <property type="match status" value="1"/>
</dbReference>
<protein>
    <submittedName>
        <fullName evidence="1">YgiT-type zinc finger protein</fullName>
    </submittedName>
</protein>
<dbReference type="AlphaFoldDB" id="A0A9D1PTA6"/>
<comment type="caution">
    <text evidence="1">The sequence shown here is derived from an EMBL/GenBank/DDBJ whole genome shotgun (WGS) entry which is preliminary data.</text>
</comment>
<organism evidence="1 2">
    <name type="scientific">Candidatus Ornithospirochaeta avicola</name>
    <dbReference type="NCBI Taxonomy" id="2840896"/>
    <lineage>
        <taxon>Bacteria</taxon>
        <taxon>Pseudomonadati</taxon>
        <taxon>Spirochaetota</taxon>
        <taxon>Spirochaetia</taxon>
        <taxon>Spirochaetales</taxon>
        <taxon>Spirochaetaceae</taxon>
        <taxon>Spirochaetaceae incertae sedis</taxon>
        <taxon>Candidatus Ornithospirochaeta</taxon>
    </lineage>
</organism>
<dbReference type="Proteomes" id="UP000823936">
    <property type="component" value="Unassembled WGS sequence"/>
</dbReference>
<evidence type="ECO:0000313" key="2">
    <source>
        <dbReference type="Proteomes" id="UP000823936"/>
    </source>
</evidence>
<accession>A0A9D1PTA6</accession>
<name>A0A9D1PTA6_9SPIO</name>
<proteinExistence type="predicted"/>